<evidence type="ECO:0000256" key="1">
    <source>
        <dbReference type="ARBA" id="ARBA00009013"/>
    </source>
</evidence>
<dbReference type="GO" id="GO:0043856">
    <property type="term" value="F:anti-sigma factor antagonist activity"/>
    <property type="evidence" value="ECO:0007669"/>
    <property type="project" value="InterPro"/>
</dbReference>
<dbReference type="InterPro" id="IPR002645">
    <property type="entry name" value="STAS_dom"/>
</dbReference>
<protein>
    <recommendedName>
        <fullName evidence="2">Anti-sigma factor antagonist</fullName>
    </recommendedName>
</protein>
<evidence type="ECO:0000259" key="3">
    <source>
        <dbReference type="PROSITE" id="PS50801"/>
    </source>
</evidence>
<evidence type="ECO:0000313" key="5">
    <source>
        <dbReference type="Proteomes" id="UP000289166"/>
    </source>
</evidence>
<evidence type="ECO:0000256" key="2">
    <source>
        <dbReference type="RuleBase" id="RU003749"/>
    </source>
</evidence>
<dbReference type="Pfam" id="PF01740">
    <property type="entry name" value="STAS"/>
    <property type="match status" value="1"/>
</dbReference>
<dbReference type="RefSeq" id="WP_069195015.1">
    <property type="nucleotide sequence ID" value="NZ_RLII01000064.1"/>
</dbReference>
<dbReference type="PROSITE" id="PS50801">
    <property type="entry name" value="STAS"/>
    <property type="match status" value="1"/>
</dbReference>
<feature type="domain" description="STAS" evidence="3">
    <location>
        <begin position="5"/>
        <end position="104"/>
    </location>
</feature>
<dbReference type="NCBIfam" id="TIGR00377">
    <property type="entry name" value="ant_ant_sig"/>
    <property type="match status" value="1"/>
</dbReference>
<dbReference type="Proteomes" id="UP000289166">
    <property type="component" value="Unassembled WGS sequence"/>
</dbReference>
<sequence length="104" mass="11794">MSEGLRFVQEELNDSVKLSLFGEVDIYTSQELKEKLYSIVDTNQTDLIIDCKELNYIDSTGLGIFVGALKKTKQYGKKIIITGLKDNIKKLFIITGLDKVFIIE</sequence>
<proteinExistence type="inferred from homology"/>
<name>A0A4Q0I073_9FIRM</name>
<dbReference type="CDD" id="cd07043">
    <property type="entry name" value="STAS_anti-anti-sigma_factors"/>
    <property type="match status" value="1"/>
</dbReference>
<dbReference type="InterPro" id="IPR003658">
    <property type="entry name" value="Anti-sigma_ant"/>
</dbReference>
<reference evidence="5" key="1">
    <citation type="submission" date="2018-11" db="EMBL/GenBank/DDBJ databases">
        <title>Genome sequencing of a novel mesophilic and cellulolytic organism within the genus Hungateiclostridium.</title>
        <authorList>
            <person name="Rettenmaier R."/>
            <person name="Liebl W."/>
            <person name="Zverlov V."/>
        </authorList>
    </citation>
    <scope>NUCLEOTIDE SEQUENCE [LARGE SCALE GENOMIC DNA]</scope>
    <source>
        <strain evidence="5">N2K1</strain>
    </source>
</reference>
<dbReference type="EMBL" id="RLII01000064">
    <property type="protein sequence ID" value="RXE57548.1"/>
    <property type="molecule type" value="Genomic_DNA"/>
</dbReference>
<dbReference type="OrthoDB" id="9793697at2"/>
<dbReference type="AlphaFoldDB" id="A0A4Q0I073"/>
<comment type="caution">
    <text evidence="4">The sequence shown here is derived from an EMBL/GenBank/DDBJ whole genome shotgun (WGS) entry which is preliminary data.</text>
</comment>
<dbReference type="PANTHER" id="PTHR33495">
    <property type="entry name" value="ANTI-SIGMA FACTOR ANTAGONIST TM_1081-RELATED-RELATED"/>
    <property type="match status" value="1"/>
</dbReference>
<organism evidence="4 5">
    <name type="scientific">Acetivibrio mesophilus</name>
    <dbReference type="NCBI Taxonomy" id="2487273"/>
    <lineage>
        <taxon>Bacteria</taxon>
        <taxon>Bacillati</taxon>
        <taxon>Bacillota</taxon>
        <taxon>Clostridia</taxon>
        <taxon>Eubacteriales</taxon>
        <taxon>Oscillospiraceae</taxon>
        <taxon>Acetivibrio</taxon>
    </lineage>
</organism>
<evidence type="ECO:0000313" key="4">
    <source>
        <dbReference type="EMBL" id="RXE57548.1"/>
    </source>
</evidence>
<keyword evidence="5" id="KW-1185">Reference proteome</keyword>
<dbReference type="PANTHER" id="PTHR33495:SF2">
    <property type="entry name" value="ANTI-SIGMA FACTOR ANTAGONIST TM_1081-RELATED"/>
    <property type="match status" value="1"/>
</dbReference>
<dbReference type="InterPro" id="IPR036513">
    <property type="entry name" value="STAS_dom_sf"/>
</dbReference>
<gene>
    <name evidence="4" type="ORF">EFD62_17160</name>
</gene>
<accession>A0A4Q0I073</accession>
<comment type="similarity">
    <text evidence="1 2">Belongs to the anti-sigma-factor antagonist family.</text>
</comment>
<dbReference type="SUPFAM" id="SSF52091">
    <property type="entry name" value="SpoIIaa-like"/>
    <property type="match status" value="1"/>
</dbReference>
<dbReference type="Gene3D" id="3.30.750.24">
    <property type="entry name" value="STAS domain"/>
    <property type="match status" value="1"/>
</dbReference>